<reference evidence="2" key="1">
    <citation type="submission" date="2021-08" db="EMBL/GenBank/DDBJ databases">
        <title>Flavobacterium sp. strain CC-SYL302.</title>
        <authorList>
            <person name="Lin S.-Y."/>
            <person name="Lee T.-H."/>
            <person name="Young C.-C."/>
        </authorList>
    </citation>
    <scope>NUCLEOTIDE SEQUENCE</scope>
    <source>
        <strain evidence="2">CC-SYL302</strain>
    </source>
</reference>
<feature type="chain" id="PRO_5047312563" evidence="1">
    <location>
        <begin position="21"/>
        <end position="249"/>
    </location>
</feature>
<name>A0ABY6LYP7_9FLAO</name>
<organism evidence="2 3">
    <name type="scientific">Flavobacterium agricola</name>
    <dbReference type="NCBI Taxonomy" id="2870839"/>
    <lineage>
        <taxon>Bacteria</taxon>
        <taxon>Pseudomonadati</taxon>
        <taxon>Bacteroidota</taxon>
        <taxon>Flavobacteriia</taxon>
        <taxon>Flavobacteriales</taxon>
        <taxon>Flavobacteriaceae</taxon>
        <taxon>Flavobacterium</taxon>
    </lineage>
</organism>
<keyword evidence="1" id="KW-0732">Signal</keyword>
<dbReference type="EMBL" id="CP081495">
    <property type="protein sequence ID" value="UYW00555.1"/>
    <property type="molecule type" value="Genomic_DNA"/>
</dbReference>
<evidence type="ECO:0000313" key="2">
    <source>
        <dbReference type="EMBL" id="UYW00555.1"/>
    </source>
</evidence>
<feature type="signal peptide" evidence="1">
    <location>
        <begin position="1"/>
        <end position="20"/>
    </location>
</feature>
<evidence type="ECO:0000313" key="3">
    <source>
        <dbReference type="Proteomes" id="UP001163328"/>
    </source>
</evidence>
<accession>A0ABY6LYP7</accession>
<dbReference type="RefSeq" id="WP_264432411.1">
    <property type="nucleotide sequence ID" value="NZ_CP081495.1"/>
</dbReference>
<keyword evidence="3" id="KW-1185">Reference proteome</keyword>
<protein>
    <submittedName>
        <fullName evidence="2">Uncharacterized protein</fullName>
    </submittedName>
</protein>
<evidence type="ECO:0000256" key="1">
    <source>
        <dbReference type="SAM" id="SignalP"/>
    </source>
</evidence>
<dbReference type="Proteomes" id="UP001163328">
    <property type="component" value="Chromosome"/>
</dbReference>
<proteinExistence type="predicted"/>
<gene>
    <name evidence="2" type="ORF">K5I29_08355</name>
</gene>
<sequence length="249" mass="28021">MMKLFLNIILCSLFYFSSQAQIGINFVPNPNEVNNSPLIIKTDQPNALRFVPEGTEPLPGQVLISDDEGNVRYGDLTATEIDFVNGVFNGGVNAEDLYRNNKVFDSNAYIDLPPGRWAVNFSIKFQVVKYSTVNETTENLERDEAIWARIILSNTSGNTTNYNTDSTKDIAIPNLYLASGSLVGPTQYTNVKGEIYILNSLTTTKRYYLKVFLEKYNLDDRRRINYKLIDFAAGPILNGVDRFFAIPAN</sequence>